<name>A0A547PQK4_9RHOB</name>
<dbReference type="InterPro" id="IPR016181">
    <property type="entry name" value="Acyl_CoA_acyltransferase"/>
</dbReference>
<dbReference type="Gene3D" id="3.40.630.30">
    <property type="match status" value="1"/>
</dbReference>
<accession>A0A547PQK4</accession>
<dbReference type="SUPFAM" id="SSF55729">
    <property type="entry name" value="Acyl-CoA N-acyltransferases (Nat)"/>
    <property type="match status" value="1"/>
</dbReference>
<dbReference type="PROSITE" id="PS51186">
    <property type="entry name" value="GNAT"/>
    <property type="match status" value="1"/>
</dbReference>
<dbReference type="AlphaFoldDB" id="A0A547PQK4"/>
<evidence type="ECO:0000313" key="2">
    <source>
        <dbReference type="EMBL" id="TRD16421.1"/>
    </source>
</evidence>
<keyword evidence="2" id="KW-0808">Transferase</keyword>
<dbReference type="InterPro" id="IPR000182">
    <property type="entry name" value="GNAT_dom"/>
</dbReference>
<keyword evidence="3" id="KW-1185">Reference proteome</keyword>
<evidence type="ECO:0000259" key="1">
    <source>
        <dbReference type="PROSITE" id="PS51186"/>
    </source>
</evidence>
<comment type="caution">
    <text evidence="2">The sequence shown here is derived from an EMBL/GenBank/DDBJ whole genome shotgun (WGS) entry which is preliminary data.</text>
</comment>
<dbReference type="Proteomes" id="UP000318590">
    <property type="component" value="Unassembled WGS sequence"/>
</dbReference>
<reference evidence="2 3" key="1">
    <citation type="submission" date="2019-06" db="EMBL/GenBank/DDBJ databases">
        <title>Paenimaribius caenipelagi gen. nov., sp. nov., isolated from a tidal flat.</title>
        <authorList>
            <person name="Yoon J.-H."/>
        </authorList>
    </citation>
    <scope>NUCLEOTIDE SEQUENCE [LARGE SCALE GENOMIC DNA]</scope>
    <source>
        <strain evidence="2 3">JBTF-M29</strain>
    </source>
</reference>
<dbReference type="EMBL" id="VFSV01000029">
    <property type="protein sequence ID" value="TRD16421.1"/>
    <property type="molecule type" value="Genomic_DNA"/>
</dbReference>
<dbReference type="OrthoDB" id="9797178at2"/>
<gene>
    <name evidence="2" type="ORF">FEV53_14250</name>
</gene>
<feature type="domain" description="N-acetyltransferase" evidence="1">
    <location>
        <begin position="1"/>
        <end position="145"/>
    </location>
</feature>
<dbReference type="GO" id="GO:0016747">
    <property type="term" value="F:acyltransferase activity, transferring groups other than amino-acyl groups"/>
    <property type="evidence" value="ECO:0007669"/>
    <property type="project" value="InterPro"/>
</dbReference>
<dbReference type="CDD" id="cd04301">
    <property type="entry name" value="NAT_SF"/>
    <property type="match status" value="1"/>
</dbReference>
<organism evidence="2 3">
    <name type="scientific">Palleronia caenipelagi</name>
    <dbReference type="NCBI Taxonomy" id="2489174"/>
    <lineage>
        <taxon>Bacteria</taxon>
        <taxon>Pseudomonadati</taxon>
        <taxon>Pseudomonadota</taxon>
        <taxon>Alphaproteobacteria</taxon>
        <taxon>Rhodobacterales</taxon>
        <taxon>Roseobacteraceae</taxon>
        <taxon>Palleronia</taxon>
    </lineage>
</organism>
<sequence length="177" mass="19445">MRFSQNSKARRDEITALFTRTFTESEGSAQGRAVGNLVREMQSPDQDARIFAADAEGEMIGCVCFSLLRFETEGVDVVLLSPLAVAPEFQGSGLGTELVKYALTELQLEGIDMAVTYGDPAYYKRMGFTPVSTEDVPPPLRLSRPEGWLARSLSGRDILPLKGPSRCIPAMNRPAIW</sequence>
<evidence type="ECO:0000313" key="3">
    <source>
        <dbReference type="Proteomes" id="UP000318590"/>
    </source>
</evidence>
<dbReference type="Pfam" id="PF00583">
    <property type="entry name" value="Acetyltransf_1"/>
    <property type="match status" value="1"/>
</dbReference>
<dbReference type="RefSeq" id="WP_142835491.1">
    <property type="nucleotide sequence ID" value="NZ_VFSV01000029.1"/>
</dbReference>
<protein>
    <submittedName>
        <fullName evidence="2">N-acetyltransferase</fullName>
    </submittedName>
</protein>
<proteinExistence type="predicted"/>